<name>A0A5B8VQZ8_9BACT</name>
<dbReference type="KEGG" id="agi:FSB73_21470"/>
<dbReference type="InterPro" id="IPR025399">
    <property type="entry name" value="DUF4372"/>
</dbReference>
<dbReference type="GO" id="GO:0006313">
    <property type="term" value="P:DNA transposition"/>
    <property type="evidence" value="ECO:0007669"/>
    <property type="project" value="InterPro"/>
</dbReference>
<evidence type="ECO:0000313" key="8">
    <source>
        <dbReference type="Proteomes" id="UP000321291"/>
    </source>
</evidence>
<reference evidence="7 8" key="1">
    <citation type="journal article" date="2017" name="Int. J. Syst. Evol. Microbiol.">
        <title>Arachidicoccus ginsenosidivorans sp. nov., with ginsenoside-converting activity isolated from ginseng cultivating soil.</title>
        <authorList>
            <person name="Siddiqi M.Z."/>
            <person name="Aslam Z."/>
            <person name="Im W.T."/>
        </authorList>
    </citation>
    <scope>NUCLEOTIDE SEQUENCE [LARGE SCALE GENOMIC DNA]</scope>
    <source>
        <strain evidence="7 8">Gsoil 809</strain>
    </source>
</reference>
<evidence type="ECO:0000313" key="7">
    <source>
        <dbReference type="EMBL" id="QEC73849.1"/>
    </source>
</evidence>
<dbReference type="InterPro" id="IPR012337">
    <property type="entry name" value="RNaseH-like_sf"/>
</dbReference>
<evidence type="ECO:0000259" key="6">
    <source>
        <dbReference type="Pfam" id="PF14294"/>
    </source>
</evidence>
<dbReference type="NCBIfam" id="NF033592">
    <property type="entry name" value="transpos_IS4_1"/>
    <property type="match status" value="1"/>
</dbReference>
<keyword evidence="2" id="KW-0815">Transposition</keyword>
<dbReference type="Proteomes" id="UP000321291">
    <property type="component" value="Chromosome"/>
</dbReference>
<keyword evidence="4" id="KW-0233">DNA recombination</keyword>
<organism evidence="7 8">
    <name type="scientific">Arachidicoccus ginsenosidivorans</name>
    <dbReference type="NCBI Taxonomy" id="496057"/>
    <lineage>
        <taxon>Bacteria</taxon>
        <taxon>Pseudomonadati</taxon>
        <taxon>Bacteroidota</taxon>
        <taxon>Chitinophagia</taxon>
        <taxon>Chitinophagales</taxon>
        <taxon>Chitinophagaceae</taxon>
        <taxon>Arachidicoccus</taxon>
    </lineage>
</organism>
<dbReference type="Pfam" id="PF14294">
    <property type="entry name" value="DUF4372"/>
    <property type="match status" value="1"/>
</dbReference>
<evidence type="ECO:0000256" key="4">
    <source>
        <dbReference type="ARBA" id="ARBA00023172"/>
    </source>
</evidence>
<dbReference type="OrthoDB" id="7327264at2"/>
<dbReference type="GO" id="GO:0004803">
    <property type="term" value="F:transposase activity"/>
    <property type="evidence" value="ECO:0007669"/>
    <property type="project" value="InterPro"/>
</dbReference>
<dbReference type="AlphaFoldDB" id="A0A5B8VQZ8"/>
<dbReference type="Pfam" id="PF01609">
    <property type="entry name" value="DDE_Tnp_1"/>
    <property type="match status" value="1"/>
</dbReference>
<dbReference type="EMBL" id="CP042434">
    <property type="protein sequence ID" value="QEC73849.1"/>
    <property type="molecule type" value="Genomic_DNA"/>
</dbReference>
<keyword evidence="8" id="KW-1185">Reference proteome</keyword>
<feature type="domain" description="Transposase IS4-like" evidence="5">
    <location>
        <begin position="130"/>
        <end position="344"/>
    </location>
</feature>
<evidence type="ECO:0000256" key="3">
    <source>
        <dbReference type="ARBA" id="ARBA00023125"/>
    </source>
</evidence>
<dbReference type="SUPFAM" id="SSF53098">
    <property type="entry name" value="Ribonuclease H-like"/>
    <property type="match status" value="1"/>
</dbReference>
<feature type="domain" description="DUF4372" evidence="6">
    <location>
        <begin position="9"/>
        <end position="80"/>
    </location>
</feature>
<dbReference type="Gene3D" id="3.90.350.10">
    <property type="entry name" value="Transposase Inhibitor Protein From Tn5, Chain A, domain 1"/>
    <property type="match status" value="1"/>
</dbReference>
<comment type="similarity">
    <text evidence="1">Belongs to the transposase 11 family.</text>
</comment>
<dbReference type="PANTHER" id="PTHR33258">
    <property type="entry name" value="TRANSPOSASE INSL FOR INSERTION SEQUENCE ELEMENT IS186A-RELATED"/>
    <property type="match status" value="1"/>
</dbReference>
<keyword evidence="3" id="KW-0238">DNA-binding</keyword>
<dbReference type="GO" id="GO:0003677">
    <property type="term" value="F:DNA binding"/>
    <property type="evidence" value="ECO:0007669"/>
    <property type="project" value="UniProtKB-KW"/>
</dbReference>
<dbReference type="InterPro" id="IPR002559">
    <property type="entry name" value="Transposase_11"/>
</dbReference>
<proteinExistence type="inferred from homology"/>
<dbReference type="PANTHER" id="PTHR33258:SF1">
    <property type="entry name" value="TRANSPOSASE INSL FOR INSERTION SEQUENCE ELEMENT IS186A-RELATED"/>
    <property type="match status" value="1"/>
</dbReference>
<dbReference type="InterPro" id="IPR047952">
    <property type="entry name" value="Transpos_IS4"/>
</dbReference>
<sequence>MSKSNSFSGQPILSQILNLISSKIINSATRKHKSNRYYKKLPSRVHLVTLLYGVFSYCNGLRELCEGMLGCEGKLAHLGFDKAPARSTLSDANNKRSYLFFATVYEKLLEQYHSFISDSRLKGLSIKNLKIIDSTTISLFSDLLAGVGRNRLDGSKKKGGIKVHTMMDAFSGVAEFVRMTAAKEHDKHFLYHLDLPANSWLVFDRAYNHYSQFAKFIEQKVWFVTRMKSNAVFHVTKVLEDKTKRKNPKGVIKVQLITMGYKQNGEEKRLKLRRITFKADDGREYVFITNEFNLPADQIAEIYKSRWMIELLFKQIKQNFPLRYFWGNSTNAIKMQVYCVLMAQLLMVVLRKKSETKKSFANMITVIRLHLMSYVDIMEFIKNTYKAWRKIHDESIAFQT</sequence>
<evidence type="ECO:0000256" key="1">
    <source>
        <dbReference type="ARBA" id="ARBA00010075"/>
    </source>
</evidence>
<evidence type="ECO:0000256" key="2">
    <source>
        <dbReference type="ARBA" id="ARBA00022578"/>
    </source>
</evidence>
<protein>
    <submittedName>
        <fullName evidence="7">IS4 family transposase</fullName>
    </submittedName>
</protein>
<accession>A0A5B8VQZ8</accession>
<evidence type="ECO:0000259" key="5">
    <source>
        <dbReference type="Pfam" id="PF01609"/>
    </source>
</evidence>
<gene>
    <name evidence="7" type="ORF">FSB73_21470</name>
</gene>
<dbReference type="RefSeq" id="WP_146787062.1">
    <property type="nucleotide sequence ID" value="NZ_CP042434.1"/>
</dbReference>